<proteinExistence type="predicted"/>
<reference evidence="1 2" key="1">
    <citation type="journal article" date="2020" name="Front. Microbiol.">
        <title>Single-cell genomics of novel Actinobacteria with the Wood-Ljungdahl pathway discovered in a serpentinizing system.</title>
        <authorList>
            <person name="Merino N."/>
            <person name="Kawai M."/>
            <person name="Boyd E.S."/>
            <person name="Colman D.R."/>
            <person name="McGlynn S.E."/>
            <person name="Nealson K.H."/>
            <person name="Kurokawa K."/>
            <person name="Hongoh Y."/>
        </authorList>
    </citation>
    <scope>NUCLEOTIDE SEQUENCE [LARGE SCALE GENOMIC DNA]</scope>
    <source>
        <strain evidence="1 2">S09_30</strain>
    </source>
</reference>
<dbReference type="Proteomes" id="UP000585609">
    <property type="component" value="Unassembled WGS sequence"/>
</dbReference>
<feature type="non-terminal residue" evidence="1">
    <location>
        <position position="1"/>
    </location>
</feature>
<evidence type="ECO:0000313" key="2">
    <source>
        <dbReference type="Proteomes" id="UP000585609"/>
    </source>
</evidence>
<comment type="caution">
    <text evidence="1">The sequence shown here is derived from an EMBL/GenBank/DDBJ whole genome shotgun (WGS) entry which is preliminary data.</text>
</comment>
<protein>
    <submittedName>
        <fullName evidence="1">Uncharacterized protein</fullName>
    </submittedName>
</protein>
<sequence length="33" mass="3676">IKWGILPETGVIPFLDITQQAQETGQPLVPEEK</sequence>
<dbReference type="EMBL" id="BLRW01000591">
    <property type="protein sequence ID" value="GFP24472.1"/>
    <property type="molecule type" value="Genomic_DNA"/>
</dbReference>
<dbReference type="AlphaFoldDB" id="A0A6V8NW44"/>
<gene>
    <name evidence="1" type="ORF">HKBW3S09_01939</name>
</gene>
<accession>A0A6V8NW44</accession>
<organism evidence="1 2">
    <name type="scientific">Candidatus Hakubella thermalkaliphila</name>
    <dbReference type="NCBI Taxonomy" id="2754717"/>
    <lineage>
        <taxon>Bacteria</taxon>
        <taxon>Bacillati</taxon>
        <taxon>Actinomycetota</taxon>
        <taxon>Actinomycetota incertae sedis</taxon>
        <taxon>Candidatus Hakubellales</taxon>
        <taxon>Candidatus Hakubellaceae</taxon>
        <taxon>Candidatus Hakubella</taxon>
    </lineage>
</organism>
<name>A0A6V8NW44_9ACTN</name>
<evidence type="ECO:0000313" key="1">
    <source>
        <dbReference type="EMBL" id="GFP24472.1"/>
    </source>
</evidence>